<feature type="chain" id="PRO_5045382444" description="Lipoprotein" evidence="2">
    <location>
        <begin position="31"/>
        <end position="276"/>
    </location>
</feature>
<keyword evidence="4" id="KW-1185">Reference proteome</keyword>
<evidence type="ECO:0000313" key="4">
    <source>
        <dbReference type="Proteomes" id="UP000711047"/>
    </source>
</evidence>
<protein>
    <recommendedName>
        <fullName evidence="5">Lipoprotein</fullName>
    </recommendedName>
</protein>
<comment type="caution">
    <text evidence="3">The sequence shown here is derived from an EMBL/GenBank/DDBJ whole genome shotgun (WGS) entry which is preliminary data.</text>
</comment>
<dbReference type="RefSeq" id="WP_173136242.1">
    <property type="nucleotide sequence ID" value="NZ_JABMKX010000009.1"/>
</dbReference>
<dbReference type="PROSITE" id="PS51257">
    <property type="entry name" value="PROKAR_LIPOPROTEIN"/>
    <property type="match status" value="1"/>
</dbReference>
<gene>
    <name evidence="3" type="ORF">HQN87_18055</name>
</gene>
<dbReference type="EMBL" id="JABMKX010000009">
    <property type="protein sequence ID" value="NQX47240.1"/>
    <property type="molecule type" value="Genomic_DNA"/>
</dbReference>
<evidence type="ECO:0000313" key="3">
    <source>
        <dbReference type="EMBL" id="NQX47240.1"/>
    </source>
</evidence>
<name>A0ABX2DS43_9BACL</name>
<evidence type="ECO:0000256" key="1">
    <source>
        <dbReference type="SAM" id="MobiDB-lite"/>
    </source>
</evidence>
<feature type="region of interest" description="Disordered" evidence="1">
    <location>
        <begin position="30"/>
        <end position="53"/>
    </location>
</feature>
<reference evidence="3 4" key="1">
    <citation type="submission" date="2020-05" db="EMBL/GenBank/DDBJ databases">
        <title>Paenibacillus glebae, sp. nov., Paenibacillus humi sp. nov., Paenibacillus pedi sp. nov., Paenibacillus terrestris sp. nov. and Paenibacillus terricola sp. nov., isolated from a forest top soil sample.</title>
        <authorList>
            <person name="Qi S."/>
            <person name="Carlier A."/>
            <person name="Cnockaert M."/>
            <person name="Vandamme P."/>
        </authorList>
    </citation>
    <scope>NUCLEOTIDE SEQUENCE [LARGE SCALE GENOMIC DNA]</scope>
    <source>
        <strain evidence="3 4">LMG 29502</strain>
    </source>
</reference>
<evidence type="ECO:0000256" key="2">
    <source>
        <dbReference type="SAM" id="SignalP"/>
    </source>
</evidence>
<sequence length="276" mass="29291">MSPIRSIGTTLAAGAILSFSLLLGCSNQEASNPVTPAGESAEATPSNTATSTPAISATPALMASSTPTASPAIPATPSGIASQFLPEGLADSVIINSVNEAGTVRARAATERGELLMISSGPEERGHLNVSSNYGLEGDQTYQADYSIVYREDGQDQELLKFPALLFVRQSDQVLKFDKVSFKDAEVYLLAPQYKSGHGLVAYAFAVNKISGEVFPLSFVQGELVQDMLVYSEIQPAPANLNEQLVVHSPEGAGGDPELKPRVYDLDLDKRQFIAR</sequence>
<feature type="compositionally biased region" description="Low complexity" evidence="1">
    <location>
        <begin position="40"/>
        <end position="53"/>
    </location>
</feature>
<feature type="signal peptide" evidence="2">
    <location>
        <begin position="1"/>
        <end position="30"/>
    </location>
</feature>
<organism evidence="3 4">
    <name type="scientific">Paenibacillus tritici</name>
    <dbReference type="NCBI Taxonomy" id="1873425"/>
    <lineage>
        <taxon>Bacteria</taxon>
        <taxon>Bacillati</taxon>
        <taxon>Bacillota</taxon>
        <taxon>Bacilli</taxon>
        <taxon>Bacillales</taxon>
        <taxon>Paenibacillaceae</taxon>
        <taxon>Paenibacillus</taxon>
    </lineage>
</organism>
<dbReference type="Proteomes" id="UP000711047">
    <property type="component" value="Unassembled WGS sequence"/>
</dbReference>
<keyword evidence="2" id="KW-0732">Signal</keyword>
<proteinExistence type="predicted"/>
<evidence type="ECO:0008006" key="5">
    <source>
        <dbReference type="Google" id="ProtNLM"/>
    </source>
</evidence>
<accession>A0ABX2DS43</accession>